<dbReference type="InterPro" id="IPR005658">
    <property type="entry name" value="Prot_inh_ecotin"/>
</dbReference>
<dbReference type="InterPro" id="IPR027438">
    <property type="entry name" value="Ecotin_C"/>
</dbReference>
<evidence type="ECO:0000256" key="2">
    <source>
        <dbReference type="SAM" id="SignalP"/>
    </source>
</evidence>
<protein>
    <submittedName>
        <fullName evidence="3">Ecotin</fullName>
    </submittedName>
</protein>
<sequence length="160" mass="18202" precursor="true">MNKYTLRLLVMLLTTSYAMANDNLSKIAPYPAAAKGMLRYVIQLDKKPNENNFMVELVIGKSMLVDCNQHWFGGDFEKKELKGWGYDFYELKKVSGPAATLMACPDKKQSKKFVTTHLGEGNNIVRYNSKLPIVVYVPNDMAVKYRLWSAPEELNSAKIK</sequence>
<evidence type="ECO:0000313" key="3">
    <source>
        <dbReference type="EMBL" id="SSW96362.1"/>
    </source>
</evidence>
<dbReference type="Gene3D" id="4.10.1230.10">
    <property type="entry name" value="Ecotin, trypsin inhibitor"/>
    <property type="match status" value="1"/>
</dbReference>
<dbReference type="SUPFAM" id="SSF49772">
    <property type="entry name" value="Ecotin, trypsin inhibitor"/>
    <property type="match status" value="1"/>
</dbReference>
<accession>A0A3B0M169</accession>
<dbReference type="GO" id="GO:0004867">
    <property type="term" value="F:serine-type endopeptidase inhibitor activity"/>
    <property type="evidence" value="ECO:0007669"/>
    <property type="project" value="InterPro"/>
</dbReference>
<dbReference type="PANTHER" id="PTHR35890:SF3">
    <property type="entry name" value="ECOTIN"/>
    <property type="match status" value="1"/>
</dbReference>
<keyword evidence="2" id="KW-0732">Signal</keyword>
<dbReference type="EMBL" id="UFQR01000014">
    <property type="protein sequence ID" value="SSW96362.1"/>
    <property type="molecule type" value="Genomic_DNA"/>
</dbReference>
<dbReference type="Gene3D" id="2.60.40.550">
    <property type="entry name" value="Ecotin"/>
    <property type="match status" value="1"/>
</dbReference>
<feature type="signal peptide" evidence="2">
    <location>
        <begin position="1"/>
        <end position="20"/>
    </location>
</feature>
<dbReference type="InterPro" id="IPR036198">
    <property type="entry name" value="Ecotin_sf"/>
</dbReference>
<gene>
    <name evidence="3" type="primary">eco</name>
    <name evidence="3" type="ORF">ARTV_2751</name>
</gene>
<name>A0A3B0M169_9GAMM</name>
<evidence type="ECO:0000256" key="1">
    <source>
        <dbReference type="ARBA" id="ARBA00010558"/>
    </source>
</evidence>
<comment type="similarity">
    <text evidence="1">Belongs to the protease inhibitor I11 (ecotin) family.</text>
</comment>
<dbReference type="NCBIfam" id="NF002987">
    <property type="entry name" value="PRK03719.1"/>
    <property type="match status" value="1"/>
</dbReference>
<organism evidence="3">
    <name type="scientific">Arsenophonus endosymbiont of Trialeurodes vaporariorum</name>
    <dbReference type="NCBI Taxonomy" id="235567"/>
    <lineage>
        <taxon>Bacteria</taxon>
        <taxon>Pseudomonadati</taxon>
        <taxon>Pseudomonadota</taxon>
        <taxon>Gammaproteobacteria</taxon>
        <taxon>Enterobacterales</taxon>
        <taxon>Morganellaceae</taxon>
        <taxon>Arsenophonus</taxon>
    </lineage>
</organism>
<reference evidence="3" key="1">
    <citation type="submission" date="2018-04" db="EMBL/GenBank/DDBJ databases">
        <authorList>
            <person name="Go L.Y."/>
            <person name="Mitchell J.A."/>
        </authorList>
    </citation>
    <scope>NUCLEOTIDE SEQUENCE</scope>
    <source>
        <strain evidence="3">ARTV</strain>
    </source>
</reference>
<dbReference type="PANTHER" id="PTHR35890">
    <property type="match status" value="1"/>
</dbReference>
<dbReference type="AlphaFoldDB" id="A0A3B0M169"/>
<dbReference type="Pfam" id="PF03974">
    <property type="entry name" value="Ecotin"/>
    <property type="match status" value="1"/>
</dbReference>
<proteinExistence type="inferred from homology"/>
<dbReference type="PIRSF" id="PIRSF006865">
    <property type="entry name" value="Prot_inh_ecotin"/>
    <property type="match status" value="1"/>
</dbReference>
<feature type="chain" id="PRO_5017241064" evidence="2">
    <location>
        <begin position="21"/>
        <end position="160"/>
    </location>
</feature>